<dbReference type="AlphaFoldDB" id="A0AAD8SXU8"/>
<gene>
    <name evidence="4" type="ORF">QYE76_053637</name>
</gene>
<evidence type="ECO:0000256" key="2">
    <source>
        <dbReference type="SAM" id="MobiDB-lite"/>
    </source>
</evidence>
<feature type="region of interest" description="Disordered" evidence="2">
    <location>
        <begin position="201"/>
        <end position="298"/>
    </location>
</feature>
<feature type="region of interest" description="Disordered" evidence="2">
    <location>
        <begin position="331"/>
        <end position="367"/>
    </location>
</feature>
<name>A0AAD8SXU8_LOLMU</name>
<evidence type="ECO:0000313" key="4">
    <source>
        <dbReference type="EMBL" id="KAK1665478.1"/>
    </source>
</evidence>
<feature type="coiled-coil region" evidence="1">
    <location>
        <begin position="395"/>
        <end position="436"/>
    </location>
</feature>
<organism evidence="4 5">
    <name type="scientific">Lolium multiflorum</name>
    <name type="common">Italian ryegrass</name>
    <name type="synonym">Lolium perenne subsp. multiflorum</name>
    <dbReference type="NCBI Taxonomy" id="4521"/>
    <lineage>
        <taxon>Eukaryota</taxon>
        <taxon>Viridiplantae</taxon>
        <taxon>Streptophyta</taxon>
        <taxon>Embryophyta</taxon>
        <taxon>Tracheophyta</taxon>
        <taxon>Spermatophyta</taxon>
        <taxon>Magnoliopsida</taxon>
        <taxon>Liliopsida</taxon>
        <taxon>Poales</taxon>
        <taxon>Poaceae</taxon>
        <taxon>BOP clade</taxon>
        <taxon>Pooideae</taxon>
        <taxon>Poodae</taxon>
        <taxon>Poeae</taxon>
        <taxon>Poeae Chloroplast Group 2 (Poeae type)</taxon>
        <taxon>Loliodinae</taxon>
        <taxon>Loliinae</taxon>
        <taxon>Lolium</taxon>
    </lineage>
</organism>
<dbReference type="Proteomes" id="UP001231189">
    <property type="component" value="Unassembled WGS sequence"/>
</dbReference>
<dbReference type="EMBL" id="JAUUTY010000003">
    <property type="protein sequence ID" value="KAK1665478.1"/>
    <property type="molecule type" value="Genomic_DNA"/>
</dbReference>
<feature type="coiled-coil region" evidence="1">
    <location>
        <begin position="647"/>
        <end position="706"/>
    </location>
</feature>
<evidence type="ECO:0000256" key="1">
    <source>
        <dbReference type="SAM" id="Coils"/>
    </source>
</evidence>
<evidence type="ECO:0000313" key="5">
    <source>
        <dbReference type="Proteomes" id="UP001231189"/>
    </source>
</evidence>
<dbReference type="PANTHER" id="PTHR33026:SF7">
    <property type="entry name" value="OS03G0100275 PROTEIN"/>
    <property type="match status" value="1"/>
</dbReference>
<feature type="compositionally biased region" description="Low complexity" evidence="2">
    <location>
        <begin position="245"/>
        <end position="261"/>
    </location>
</feature>
<evidence type="ECO:0000259" key="3">
    <source>
        <dbReference type="Pfam" id="PF04195"/>
    </source>
</evidence>
<feature type="compositionally biased region" description="Polar residues" evidence="2">
    <location>
        <begin position="229"/>
        <end position="238"/>
    </location>
</feature>
<feature type="domain" description="Transposase (putative) gypsy type" evidence="3">
    <location>
        <begin position="67"/>
        <end position="109"/>
    </location>
</feature>
<dbReference type="InterPro" id="IPR007321">
    <property type="entry name" value="Transposase_28"/>
</dbReference>
<feature type="compositionally biased region" description="Basic and acidic residues" evidence="2">
    <location>
        <begin position="201"/>
        <end position="227"/>
    </location>
</feature>
<protein>
    <recommendedName>
        <fullName evidence="3">Transposase (putative) gypsy type domain-containing protein</fullName>
    </recommendedName>
</protein>
<keyword evidence="1" id="KW-0175">Coiled coil</keyword>
<feature type="compositionally biased region" description="Basic and acidic residues" evidence="2">
    <location>
        <begin position="331"/>
        <end position="343"/>
    </location>
</feature>
<sequence length="908" mass="101925">MPPRTKLLRHTAPGTTMSTEEAEISGWERSKISNQDVSALKKLGLMKKEGALIFLGDESFPTPCIGYGIQLHHLTPKSILHISIFITLCECFLGTHPHWALWKRIFYLHRNSSRNIACNVGGVVICIHSDVDYFDVKFPDSVQGWRRRWLYIQEEQNNSQECNIYPFDGTAKILRRRSWDAEVTAEERSATDALMKRIHELQNTRGGEVEERAVVTDDSQEPSRPESEVTGSHKSAASSKKETNSEASESARSPPSAVSPNNKRKRDEVEDSGTSKPIGSPAKETSPEEEGGLCPYDDAIISSGEEEEPAANVTAPTSTSNTVVLSEIRRATKETSPPHHQDLEMSTPVASPRASSPKRPRIGLGESHDFVAGSSTTPPLDDPLIKHFINLGTQFIGYRDTVEDLKEALDKANKRADDLALKLEQREKNHKKAEQDAASVGDLCKRLHHAENALSEKMTQQIAHEEAIIGHLESQNRHFVRKMGEDFTIHESEEDRLLDTLSILELHGDLARKIFFNVRAAFTWLFPYFFPKQTQPTIFSELARRFLPKEDLGLAFRQENLKVGVEGTIALVAESQQNVDWAKAAKPHSKKILSFLGYKPADSSSTAKLELVFDNYSKTAGPSSASPATSRSKRTADDVLLDDSSSLNPDQLELAELRQQLQAMKKQSIIVMDQSRKSSEREKIALQQAQEALDFKESAVAKALQATSRENYMLELLNDASLDMAGSTLARNSRCCAALHSSTNNLHVAFISYWFDNLGFLLRKLAAVREYLDFCTKTLAMVYNAMFPRNIQPKTLPDLMDKFKSVHRIHGFVKAQLMAGARFAMIMLQICYPKLDMSNIVDLCHARLRKRRRNVDRINDVVTPVAEKMIQDLLRMDVAYFTENHYADSMAASAEDERINIDDLIKDD</sequence>
<accession>A0AAD8SXU8</accession>
<dbReference type="Pfam" id="PF04195">
    <property type="entry name" value="Transposase_28"/>
    <property type="match status" value="1"/>
</dbReference>
<comment type="caution">
    <text evidence="4">The sequence shown here is derived from an EMBL/GenBank/DDBJ whole genome shotgun (WGS) entry which is preliminary data.</text>
</comment>
<keyword evidence="5" id="KW-1185">Reference proteome</keyword>
<proteinExistence type="predicted"/>
<dbReference type="PANTHER" id="PTHR33026">
    <property type="entry name" value="OS06G0360600 PROTEIN"/>
    <property type="match status" value="1"/>
</dbReference>
<reference evidence="4" key="1">
    <citation type="submission" date="2023-07" db="EMBL/GenBank/DDBJ databases">
        <title>A chromosome-level genome assembly of Lolium multiflorum.</title>
        <authorList>
            <person name="Chen Y."/>
            <person name="Copetti D."/>
            <person name="Kolliker R."/>
            <person name="Studer B."/>
        </authorList>
    </citation>
    <scope>NUCLEOTIDE SEQUENCE</scope>
    <source>
        <strain evidence="4">02402/16</strain>
        <tissue evidence="4">Leaf</tissue>
    </source>
</reference>